<dbReference type="AlphaFoldDB" id="A0ABD3LZM4"/>
<protein>
    <recommendedName>
        <fullName evidence="4">Molybdopterin synthase sulfur carrier subunit</fullName>
    </recommendedName>
</protein>
<evidence type="ECO:0008006" key="4">
    <source>
        <dbReference type="Google" id="ProtNLM"/>
    </source>
</evidence>
<name>A0ABD3LZM4_9STRA</name>
<dbReference type="Proteomes" id="UP001530293">
    <property type="component" value="Unassembled WGS sequence"/>
</dbReference>
<evidence type="ECO:0000313" key="2">
    <source>
        <dbReference type="EMBL" id="KAL3756852.1"/>
    </source>
</evidence>
<dbReference type="SUPFAM" id="SSF54285">
    <property type="entry name" value="MoaD/ThiS"/>
    <property type="match status" value="1"/>
</dbReference>
<reference evidence="2 3" key="1">
    <citation type="submission" date="2024-10" db="EMBL/GenBank/DDBJ databases">
        <title>Updated reference genomes for cyclostephanoid diatoms.</title>
        <authorList>
            <person name="Roberts W.R."/>
            <person name="Alverson A.J."/>
        </authorList>
    </citation>
    <scope>NUCLEOTIDE SEQUENCE [LARGE SCALE GENOMIC DNA]</scope>
    <source>
        <strain evidence="2 3">AJA232-27</strain>
    </source>
</reference>
<keyword evidence="3" id="KW-1185">Reference proteome</keyword>
<dbReference type="PANTHER" id="PTHR33359">
    <property type="entry name" value="MOLYBDOPTERIN SYNTHASE SULFUR CARRIER SUBUNIT"/>
    <property type="match status" value="1"/>
</dbReference>
<dbReference type="InterPro" id="IPR012675">
    <property type="entry name" value="Beta-grasp_dom_sf"/>
</dbReference>
<dbReference type="PANTHER" id="PTHR33359:SF1">
    <property type="entry name" value="MOLYBDOPTERIN SYNTHASE SULFUR CARRIER SUBUNIT"/>
    <property type="match status" value="1"/>
</dbReference>
<dbReference type="CDD" id="cd00754">
    <property type="entry name" value="Ubl_MoaD"/>
    <property type="match status" value="1"/>
</dbReference>
<dbReference type="InterPro" id="IPR016155">
    <property type="entry name" value="Mopterin_synth/thiamin_S_b"/>
</dbReference>
<proteinExistence type="predicted"/>
<organism evidence="2 3">
    <name type="scientific">Discostella pseudostelligera</name>
    <dbReference type="NCBI Taxonomy" id="259834"/>
    <lineage>
        <taxon>Eukaryota</taxon>
        <taxon>Sar</taxon>
        <taxon>Stramenopiles</taxon>
        <taxon>Ochrophyta</taxon>
        <taxon>Bacillariophyta</taxon>
        <taxon>Coscinodiscophyceae</taxon>
        <taxon>Thalassiosirophycidae</taxon>
        <taxon>Stephanodiscales</taxon>
        <taxon>Stephanodiscaceae</taxon>
        <taxon>Discostella</taxon>
    </lineage>
</organism>
<evidence type="ECO:0000256" key="1">
    <source>
        <dbReference type="ARBA" id="ARBA00022741"/>
    </source>
</evidence>
<dbReference type="Pfam" id="PF02597">
    <property type="entry name" value="ThiS"/>
    <property type="match status" value="1"/>
</dbReference>
<keyword evidence="1" id="KW-0547">Nucleotide-binding</keyword>
<gene>
    <name evidence="2" type="ORF">ACHAWU_005114</name>
</gene>
<dbReference type="InterPro" id="IPR003749">
    <property type="entry name" value="ThiS/MoaD-like"/>
</dbReference>
<dbReference type="GO" id="GO:0000166">
    <property type="term" value="F:nucleotide binding"/>
    <property type="evidence" value="ECO:0007669"/>
    <property type="project" value="UniProtKB-KW"/>
</dbReference>
<sequence length="107" mass="11287">MSPSLSPSSSPSSSSTNVVVTITILFFASAREAVGGITSTTVELDINDANTKTLRTKLANLYPKLASFVQDEENITLALNEEYIPMGEVKNLKEGDTVALIPPISGG</sequence>
<evidence type="ECO:0000313" key="3">
    <source>
        <dbReference type="Proteomes" id="UP001530293"/>
    </source>
</evidence>
<dbReference type="EMBL" id="JALLBG020000288">
    <property type="protein sequence ID" value="KAL3756852.1"/>
    <property type="molecule type" value="Genomic_DNA"/>
</dbReference>
<dbReference type="InterPro" id="IPR044672">
    <property type="entry name" value="MOCS2A"/>
</dbReference>
<accession>A0ABD3LZM4</accession>
<dbReference type="Gene3D" id="3.10.20.30">
    <property type="match status" value="1"/>
</dbReference>
<comment type="caution">
    <text evidence="2">The sequence shown here is derived from an EMBL/GenBank/DDBJ whole genome shotgun (WGS) entry which is preliminary data.</text>
</comment>